<dbReference type="AlphaFoldDB" id="A0A5N5W543"/>
<proteinExistence type="predicted"/>
<evidence type="ECO:0000313" key="2">
    <source>
        <dbReference type="Proteomes" id="UP000327000"/>
    </source>
</evidence>
<dbReference type="SUPFAM" id="SSF64288">
    <property type="entry name" value="Chorismate lyase-like"/>
    <property type="match status" value="1"/>
</dbReference>
<dbReference type="Gene3D" id="3.40.1410.10">
    <property type="entry name" value="Chorismate lyase-like"/>
    <property type="match status" value="1"/>
</dbReference>
<accession>A0A5N5W543</accession>
<name>A0A5N5W543_STRMB</name>
<protein>
    <recommendedName>
        <fullName evidence="3">DUF98 domain-containing protein</fullName>
    </recommendedName>
</protein>
<reference evidence="1 2" key="1">
    <citation type="journal article" date="2019" name="Microb. Cell Fact.">
        <title>Exploring novel herbicidin analogues by transcriptional regulator overexpression and MS/MS molecular networking.</title>
        <authorList>
            <person name="Shi Y."/>
            <person name="Gu R."/>
            <person name="Li Y."/>
            <person name="Wang X."/>
            <person name="Ren W."/>
            <person name="Li X."/>
            <person name="Wang L."/>
            <person name="Xie Y."/>
            <person name="Hong B."/>
        </authorList>
    </citation>
    <scope>NUCLEOTIDE SEQUENCE [LARGE SCALE GENOMIC DNA]</scope>
    <source>
        <strain evidence="1 2">US-43</strain>
    </source>
</reference>
<evidence type="ECO:0008006" key="3">
    <source>
        <dbReference type="Google" id="ProtNLM"/>
    </source>
</evidence>
<sequence length="178" mass="19326">MTERLGEFSSAPPQTRMLVCADGSTTVLLDALVGERLRVRVDHQRQVRAARVRHIGCHVLGAAPDALVVDRRSRILTPALDVISVNRVVIAARRCGQLVPPADELLGPYLKAMGLSLSREPIAVSRGVWPLGGTAPACVSKEYVIDCGGAGRVYVHERFNPRYVPLEYLPPEKEGAPT</sequence>
<dbReference type="EMBL" id="VOKX01000040">
    <property type="protein sequence ID" value="KAB7841614.1"/>
    <property type="molecule type" value="Genomic_DNA"/>
</dbReference>
<comment type="caution">
    <text evidence="1">The sequence shown here is derived from an EMBL/GenBank/DDBJ whole genome shotgun (WGS) entry which is preliminary data.</text>
</comment>
<organism evidence="1 2">
    <name type="scientific">Streptomyces mobaraensis</name>
    <name type="common">Streptoverticillium mobaraense</name>
    <dbReference type="NCBI Taxonomy" id="35621"/>
    <lineage>
        <taxon>Bacteria</taxon>
        <taxon>Bacillati</taxon>
        <taxon>Actinomycetota</taxon>
        <taxon>Actinomycetes</taxon>
        <taxon>Kitasatosporales</taxon>
        <taxon>Streptomycetaceae</taxon>
        <taxon>Streptomyces</taxon>
    </lineage>
</organism>
<keyword evidence="2" id="KW-1185">Reference proteome</keyword>
<dbReference type="OrthoDB" id="3690060at2"/>
<evidence type="ECO:0000313" key="1">
    <source>
        <dbReference type="EMBL" id="KAB7841614.1"/>
    </source>
</evidence>
<dbReference type="InterPro" id="IPR028978">
    <property type="entry name" value="Chorismate_lyase_/UTRA_dom_sf"/>
</dbReference>
<dbReference type="RefSeq" id="WP_152264426.1">
    <property type="nucleotide sequence ID" value="NZ_JBFADJ010000027.1"/>
</dbReference>
<dbReference type="Proteomes" id="UP000327000">
    <property type="component" value="Unassembled WGS sequence"/>
</dbReference>
<gene>
    <name evidence="1" type="ORF">FRZ00_20105</name>
</gene>